<reference evidence="2" key="1">
    <citation type="journal article" date="2004" name="Nat. Biotechnol.">
        <title>Complete genome sequence of the metabolically versatile photosynthetic bacterium Rhodopseudomonas palustris.</title>
        <authorList>
            <person name="Larimer F.W."/>
            <person name="Chain P."/>
            <person name="Hauser L."/>
            <person name="Lamerdin J."/>
            <person name="Malfatti S."/>
            <person name="Do L."/>
            <person name="Land M.L."/>
            <person name="Pelletier D.A."/>
            <person name="Beatty J.T."/>
            <person name="Lang A.S."/>
            <person name="Tabita F.R."/>
            <person name="Gibson J.L."/>
            <person name="Hanson T.E."/>
            <person name="Bobst C."/>
            <person name="Torres J.L."/>
            <person name="Peres C."/>
            <person name="Harrison F.H."/>
            <person name="Gibson J."/>
            <person name="Harwood C.S."/>
        </authorList>
    </citation>
    <scope>NUCLEOTIDE SEQUENCE [LARGE SCALE GENOMIC DNA]</scope>
    <source>
        <strain evidence="2">CGA009</strain>
    </source>
</reference>
<evidence type="ECO:0000259" key="1">
    <source>
        <dbReference type="Pfam" id="PF13751"/>
    </source>
</evidence>
<organism evidence="2">
    <name type="scientific">Rhodopseudomonas palustris (strain ATCC BAA-98 / CGA009)</name>
    <dbReference type="NCBI Taxonomy" id="258594"/>
    <lineage>
        <taxon>Bacteria</taxon>
        <taxon>Pseudomonadati</taxon>
        <taxon>Pseudomonadota</taxon>
        <taxon>Alphaproteobacteria</taxon>
        <taxon>Hyphomicrobiales</taxon>
        <taxon>Nitrobacteraceae</taxon>
        <taxon>Rhodopseudomonas</taxon>
    </lineage>
</organism>
<dbReference type="AlphaFoldDB" id="Q6NA93"/>
<dbReference type="Pfam" id="PF13751">
    <property type="entry name" value="DDE_Tnp_1_6"/>
    <property type="match status" value="1"/>
</dbReference>
<protein>
    <recommendedName>
        <fullName evidence="1">Transposase DDE domain-containing protein</fullName>
    </recommendedName>
</protein>
<gene>
    <name evidence="2" type="ordered locus">RPA1292</name>
</gene>
<dbReference type="InterPro" id="IPR025668">
    <property type="entry name" value="Tnp_DDE_dom"/>
</dbReference>
<sequence length="64" mass="7375">MLPRWQAVRNKLIGHVRQAIERTFAQLKGRYGFTRMRYAGITANAFHLDLVSIAYNLRTAAAIR</sequence>
<name>Q6NA93_RHOPA</name>
<accession>Q6NA93</accession>
<dbReference type="HOGENOM" id="CLU_2864913_0_0_5"/>
<dbReference type="STRING" id="258594.RPA1292"/>
<proteinExistence type="predicted"/>
<dbReference type="EMBL" id="BX572597">
    <property type="protein sequence ID" value="CAE26735.1"/>
    <property type="molecule type" value="Genomic_DNA"/>
</dbReference>
<feature type="domain" description="Transposase DDE" evidence="1">
    <location>
        <begin position="16"/>
        <end position="58"/>
    </location>
</feature>
<evidence type="ECO:0000313" key="2">
    <source>
        <dbReference type="EMBL" id="CAE26735.1"/>
    </source>
</evidence>